<keyword evidence="3" id="KW-1185">Reference proteome</keyword>
<keyword evidence="1" id="KW-0812">Transmembrane</keyword>
<proteinExistence type="predicted"/>
<dbReference type="AlphaFoldDB" id="H5TVM1"/>
<evidence type="ECO:0000256" key="1">
    <source>
        <dbReference type="SAM" id="Phobius"/>
    </source>
</evidence>
<feature type="non-terminal residue" evidence="2">
    <location>
        <position position="1"/>
    </location>
</feature>
<name>H5TVM1_9ACTN</name>
<comment type="caution">
    <text evidence="2">The sequence shown here is derived from an EMBL/GenBank/DDBJ whole genome shotgun (WGS) entry which is preliminary data.</text>
</comment>
<sequence>FRLAGLSGLTLSGFGHIVDLAARVIGPELLALAVLAICNRTKR</sequence>
<feature type="transmembrane region" description="Helical" evidence="1">
    <location>
        <begin position="20"/>
        <end position="38"/>
    </location>
</feature>
<keyword evidence="1" id="KW-1133">Transmembrane helix</keyword>
<keyword evidence="1" id="KW-0472">Membrane</keyword>
<gene>
    <name evidence="2" type="ORF">GOSPT_011_00010</name>
</gene>
<reference evidence="2 3" key="1">
    <citation type="submission" date="2012-02" db="EMBL/GenBank/DDBJ databases">
        <title>Whole genome shotgun sequence of Gordonia sputi NBRC 100414.</title>
        <authorList>
            <person name="Yoshida I."/>
            <person name="Hosoyama A."/>
            <person name="Tsuchikane K."/>
            <person name="Katsumata H."/>
            <person name="Yamazaki S."/>
            <person name="Fujita N."/>
        </authorList>
    </citation>
    <scope>NUCLEOTIDE SEQUENCE [LARGE SCALE GENOMIC DNA]</scope>
    <source>
        <strain evidence="2 3">NBRC 100414</strain>
    </source>
</reference>
<accession>H5TVM1</accession>
<dbReference type="EMBL" id="BAFC01000011">
    <property type="protein sequence ID" value="GAB37529.1"/>
    <property type="molecule type" value="Genomic_DNA"/>
</dbReference>
<organism evidence="2 3">
    <name type="scientific">Gordonia sputi NBRC 100414</name>
    <dbReference type="NCBI Taxonomy" id="1089453"/>
    <lineage>
        <taxon>Bacteria</taxon>
        <taxon>Bacillati</taxon>
        <taxon>Actinomycetota</taxon>
        <taxon>Actinomycetes</taxon>
        <taxon>Mycobacteriales</taxon>
        <taxon>Gordoniaceae</taxon>
        <taxon>Gordonia</taxon>
    </lineage>
</organism>
<evidence type="ECO:0000313" key="2">
    <source>
        <dbReference type="EMBL" id="GAB37529.1"/>
    </source>
</evidence>
<dbReference type="Proteomes" id="UP000005845">
    <property type="component" value="Unassembled WGS sequence"/>
</dbReference>
<protein>
    <submittedName>
        <fullName evidence="2">Uncharacterized protein</fullName>
    </submittedName>
</protein>
<evidence type="ECO:0000313" key="3">
    <source>
        <dbReference type="Proteomes" id="UP000005845"/>
    </source>
</evidence>